<organism evidence="1 2">
    <name type="scientific">Acipenser ruthenus</name>
    <name type="common">Sterlet sturgeon</name>
    <dbReference type="NCBI Taxonomy" id="7906"/>
    <lineage>
        <taxon>Eukaryota</taxon>
        <taxon>Metazoa</taxon>
        <taxon>Chordata</taxon>
        <taxon>Craniata</taxon>
        <taxon>Vertebrata</taxon>
        <taxon>Euteleostomi</taxon>
        <taxon>Actinopterygii</taxon>
        <taxon>Chondrostei</taxon>
        <taxon>Acipenseriformes</taxon>
        <taxon>Acipenseridae</taxon>
        <taxon>Acipenser</taxon>
    </lineage>
</organism>
<dbReference type="Proteomes" id="UP000289886">
    <property type="component" value="Unassembled WGS sequence"/>
</dbReference>
<evidence type="ECO:0000313" key="2">
    <source>
        <dbReference type="Proteomes" id="UP000289886"/>
    </source>
</evidence>
<comment type="caution">
    <text evidence="1">The sequence shown here is derived from an EMBL/GenBank/DDBJ whole genome shotgun (WGS) entry which is preliminary data.</text>
</comment>
<protein>
    <submittedName>
        <fullName evidence="1">Uncharacterized protein</fullName>
    </submittedName>
</protein>
<proteinExistence type="predicted"/>
<gene>
    <name evidence="1" type="ORF">EOD39_9565</name>
</gene>
<dbReference type="EMBL" id="SCEB01000187">
    <property type="protein sequence ID" value="RXN00403.1"/>
    <property type="molecule type" value="Genomic_DNA"/>
</dbReference>
<reference evidence="1 2" key="1">
    <citation type="submission" date="2019-01" db="EMBL/GenBank/DDBJ databases">
        <title>Draft Genome and Complete Hox-Cluster Characterization of the Sterlet Sturgeon (Acipenser ruthenus).</title>
        <authorList>
            <person name="Wei Q."/>
        </authorList>
    </citation>
    <scope>NUCLEOTIDE SEQUENCE [LARGE SCALE GENOMIC DNA]</scope>
    <source>
        <strain evidence="1">WHYD16114868_AA</strain>
        <tissue evidence="1">Blood</tissue>
    </source>
</reference>
<name>A0A662YVA4_ACIRT</name>
<sequence>MFGVKCEQQRLLGKRTVLNPPKEVVLVHLPNLNVNLDSVLLHMGSKLYKKYILNCLGTRPAGKSCIYTRELGFQ</sequence>
<evidence type="ECO:0000313" key="1">
    <source>
        <dbReference type="EMBL" id="RXN00403.1"/>
    </source>
</evidence>
<accession>A0A662YVA4</accession>
<dbReference type="AlphaFoldDB" id="A0A662YVA4"/>
<keyword evidence="2" id="KW-1185">Reference proteome</keyword>